<sequence>MSANQKLTEIYDHYKQSKAAKKLRNDRLRKRAYAFICDLYIIVFANKALSFVWLSFINNYVSNISTSPRVSTFTFQAHTTNLSLAIMFFSYFFFSYYLGNGQTLGKAFFKLKVVSSRDMTEELSALDCFGRSIGYVFASLLAYLPLALNFVRKDQKGVQDFISHTHVVCMDDFEYALAQAEVSTPEEAQQIALFEEVS</sequence>
<dbReference type="Pfam" id="PF06271">
    <property type="entry name" value="RDD"/>
    <property type="match status" value="1"/>
</dbReference>
<dbReference type="PANTHER" id="PTHR36115">
    <property type="entry name" value="PROLINE-RICH ANTIGEN HOMOLOG-RELATED"/>
    <property type="match status" value="1"/>
</dbReference>
<comment type="caution">
    <text evidence="8">The sequence shown here is derived from an EMBL/GenBank/DDBJ whole genome shotgun (WGS) entry which is preliminary data.</text>
</comment>
<evidence type="ECO:0000256" key="4">
    <source>
        <dbReference type="ARBA" id="ARBA00022989"/>
    </source>
</evidence>
<evidence type="ECO:0000313" key="8">
    <source>
        <dbReference type="EMBL" id="RZF22500.1"/>
    </source>
</evidence>
<gene>
    <name evidence="8" type="ORF">DAY19_01640</name>
</gene>
<accession>A0ABY0IIW2</accession>
<name>A0ABY0IIW2_9BACT</name>
<feature type="transmembrane region" description="Helical" evidence="6">
    <location>
        <begin position="32"/>
        <end position="57"/>
    </location>
</feature>
<dbReference type="PANTHER" id="PTHR36115:SF9">
    <property type="entry name" value="LMO1584 PROTEIN"/>
    <property type="match status" value="1"/>
</dbReference>
<evidence type="ECO:0000313" key="9">
    <source>
        <dbReference type="Proteomes" id="UP000443582"/>
    </source>
</evidence>
<reference evidence="9" key="1">
    <citation type="journal article" date="2019" name="Int. J. Syst. Evol. Microbiol.">
        <title>Halobacteriovorax valvorus sp. nov., a novel prokaryotic predator isolated from coastal seawater of China.</title>
        <authorList>
            <person name="Chen M.-X."/>
        </authorList>
    </citation>
    <scope>NUCLEOTIDE SEQUENCE [LARGE SCALE GENOMIC DNA]</scope>
    <source>
        <strain evidence="9">BL9</strain>
    </source>
</reference>
<keyword evidence="9" id="KW-1185">Reference proteome</keyword>
<keyword evidence="3 6" id="KW-0812">Transmembrane</keyword>
<evidence type="ECO:0000256" key="2">
    <source>
        <dbReference type="ARBA" id="ARBA00022475"/>
    </source>
</evidence>
<keyword evidence="4 6" id="KW-1133">Transmembrane helix</keyword>
<feature type="transmembrane region" description="Helical" evidence="6">
    <location>
        <begin position="77"/>
        <end position="98"/>
    </location>
</feature>
<dbReference type="InterPro" id="IPR010432">
    <property type="entry name" value="RDD"/>
</dbReference>
<evidence type="ECO:0000259" key="7">
    <source>
        <dbReference type="Pfam" id="PF06271"/>
    </source>
</evidence>
<comment type="subcellular location">
    <subcellularLocation>
        <location evidence="1">Cell membrane</location>
        <topology evidence="1">Multi-pass membrane protein</topology>
    </subcellularLocation>
</comment>
<dbReference type="RefSeq" id="WP_114705445.1">
    <property type="nucleotide sequence ID" value="NZ_QDKL01000001.1"/>
</dbReference>
<dbReference type="InterPro" id="IPR051791">
    <property type="entry name" value="Pra-immunoreactive"/>
</dbReference>
<keyword evidence="5 6" id="KW-0472">Membrane</keyword>
<proteinExistence type="predicted"/>
<evidence type="ECO:0000256" key="5">
    <source>
        <dbReference type="ARBA" id="ARBA00023136"/>
    </source>
</evidence>
<evidence type="ECO:0000256" key="1">
    <source>
        <dbReference type="ARBA" id="ARBA00004651"/>
    </source>
</evidence>
<evidence type="ECO:0000256" key="3">
    <source>
        <dbReference type="ARBA" id="ARBA00022692"/>
    </source>
</evidence>
<dbReference type="EMBL" id="QDKL01000001">
    <property type="protein sequence ID" value="RZF22500.1"/>
    <property type="molecule type" value="Genomic_DNA"/>
</dbReference>
<feature type="domain" description="RDD" evidence="7">
    <location>
        <begin position="28"/>
        <end position="163"/>
    </location>
</feature>
<protein>
    <recommendedName>
        <fullName evidence="7">RDD domain-containing protein</fullName>
    </recommendedName>
</protein>
<dbReference type="Proteomes" id="UP000443582">
    <property type="component" value="Unassembled WGS sequence"/>
</dbReference>
<evidence type="ECO:0000256" key="6">
    <source>
        <dbReference type="SAM" id="Phobius"/>
    </source>
</evidence>
<keyword evidence="2" id="KW-1003">Cell membrane</keyword>
<organism evidence="8 9">
    <name type="scientific">Halobacteriovorax vibrionivorans</name>
    <dbReference type="NCBI Taxonomy" id="2152716"/>
    <lineage>
        <taxon>Bacteria</taxon>
        <taxon>Pseudomonadati</taxon>
        <taxon>Bdellovibrionota</taxon>
        <taxon>Bacteriovoracia</taxon>
        <taxon>Bacteriovoracales</taxon>
        <taxon>Halobacteriovoraceae</taxon>
        <taxon>Halobacteriovorax</taxon>
    </lineage>
</organism>